<evidence type="ECO:0000313" key="2">
    <source>
        <dbReference type="Proteomes" id="UP000056252"/>
    </source>
</evidence>
<dbReference type="OrthoDB" id="1005072at2"/>
<evidence type="ECO:0000313" key="1">
    <source>
        <dbReference type="EMBL" id="ALO49409.1"/>
    </source>
</evidence>
<sequence>MIGEQLLHYCWKHRLFPLKELNTADGKPLEILDVGLYNTDAGPDFFNAKVKIDGTLWVGNVEIHRRSADWYVHRHEQDARYDNVILHVAAVVDTEVRTRSGQIIPQMQLDVPAEMAQRYDELISTDAYPPCYEIIPSLSQLMVHSWLSALQIERLEQKTQDIGQRVARCNGSWADAYFQTLARNCGFGVNGDAFEEWAQCVPLHLAAHHRDNPFQIEALFMGQAGLLDPNSIPERNREAALKDAYFNRLRTEYQYLAHKFGLQPMAAERWKFLRLRPQNFPYIRIAQLARLYCSCRAGLSEMLECTVPEQAETLLDTAVTPYWETHYGFGPAGERREKRLSQASRRLLIINTVVPMLFAYGQYKSIDALCDRAFAFLERLSAEDNHIVRMWRNCGLTIETAADSQALIQLKRAYCDRKDCLRCRIGFEYLCRKSEKVKGWKGEKDWADK</sequence>
<accession>A0A0S2KM67</accession>
<dbReference type="Pfam" id="PF11013">
    <property type="entry name" value="DUF2851"/>
    <property type="match status" value="1"/>
</dbReference>
<dbReference type="eggNOG" id="ENOG502Z7XW">
    <property type="taxonomic scope" value="Bacteria"/>
</dbReference>
<dbReference type="KEGG" id="peo:AS203_10150"/>
<proteinExistence type="predicted"/>
<reference evidence="2" key="1">
    <citation type="submission" date="2015-11" db="EMBL/GenBank/DDBJ databases">
        <authorList>
            <person name="Holder M.E."/>
            <person name="Ajami N.J."/>
            <person name="Petrosino J.F."/>
        </authorList>
    </citation>
    <scope>NUCLEOTIDE SEQUENCE [LARGE SCALE GENOMIC DNA]</scope>
    <source>
        <strain evidence="2">F0113</strain>
    </source>
</reference>
<evidence type="ECO:0008006" key="3">
    <source>
        <dbReference type="Google" id="ProtNLM"/>
    </source>
</evidence>
<dbReference type="STRING" id="76123.AS203_10150"/>
<keyword evidence="2" id="KW-1185">Reference proteome</keyword>
<dbReference type="Proteomes" id="UP000056252">
    <property type="component" value="Chromosome"/>
</dbReference>
<name>A0A0S2KM67_9BACT</name>
<gene>
    <name evidence="1" type="ORF">AS203_10150</name>
</gene>
<dbReference type="EMBL" id="CP013195">
    <property type="protein sequence ID" value="ALO49409.1"/>
    <property type="molecule type" value="Genomic_DNA"/>
</dbReference>
<dbReference type="RefSeq" id="WP_060544439.1">
    <property type="nucleotide sequence ID" value="NZ_CP013195.1"/>
</dbReference>
<dbReference type="InterPro" id="IPR021272">
    <property type="entry name" value="DUF2851"/>
</dbReference>
<organism evidence="1 2">
    <name type="scientific">Hoylesella enoeca</name>
    <dbReference type="NCBI Taxonomy" id="76123"/>
    <lineage>
        <taxon>Bacteria</taxon>
        <taxon>Pseudomonadati</taxon>
        <taxon>Bacteroidota</taxon>
        <taxon>Bacteroidia</taxon>
        <taxon>Bacteroidales</taxon>
        <taxon>Prevotellaceae</taxon>
        <taxon>Hoylesella</taxon>
    </lineage>
</organism>
<protein>
    <recommendedName>
        <fullName evidence="3">DUF2851 domain-containing protein</fullName>
    </recommendedName>
</protein>
<dbReference type="AlphaFoldDB" id="A0A0S2KM67"/>